<evidence type="ECO:0000313" key="13">
    <source>
        <dbReference type="Proteomes" id="UP000003527"/>
    </source>
</evidence>
<dbReference type="EMBL" id="AFZD01000017">
    <property type="protein sequence ID" value="EHL11467.1"/>
    <property type="molecule type" value="Genomic_DNA"/>
</dbReference>
<dbReference type="GO" id="GO:0009401">
    <property type="term" value="P:phosphoenolpyruvate-dependent sugar phosphotransferase system"/>
    <property type="evidence" value="ECO:0007669"/>
    <property type="project" value="UniProtKB-KW"/>
</dbReference>
<keyword evidence="2" id="KW-0813">Transport</keyword>
<evidence type="ECO:0000256" key="9">
    <source>
        <dbReference type="ARBA" id="ARBA00041175"/>
    </source>
</evidence>
<dbReference type="Pfam" id="PF00359">
    <property type="entry name" value="PTS_EIIA_2"/>
    <property type="match status" value="1"/>
</dbReference>
<dbReference type="GO" id="GO:0005737">
    <property type="term" value="C:cytoplasm"/>
    <property type="evidence" value="ECO:0007669"/>
    <property type="project" value="UniProtKB-SubCell"/>
</dbReference>
<organism evidence="12 13">
    <name type="scientific">Oribacterium asaccharolyticum ACB7</name>
    <dbReference type="NCBI Taxonomy" id="796944"/>
    <lineage>
        <taxon>Bacteria</taxon>
        <taxon>Bacillati</taxon>
        <taxon>Bacillota</taxon>
        <taxon>Clostridia</taxon>
        <taxon>Lachnospirales</taxon>
        <taxon>Lachnospiraceae</taxon>
        <taxon>Oribacterium</taxon>
    </lineage>
</organism>
<evidence type="ECO:0000256" key="4">
    <source>
        <dbReference type="ARBA" id="ARBA00022553"/>
    </source>
</evidence>
<dbReference type="PROSITE" id="PS51094">
    <property type="entry name" value="PTS_EIIA_TYPE_2"/>
    <property type="match status" value="1"/>
</dbReference>
<comment type="function">
    <text evidence="8">The phosphoenolpyruvate-dependent sugar phosphotransferase system (sugar PTS), a major carbohydrate active transport system, catalyzes the phosphorylation of incoming sugar substrates concomitantly with their translocation across the cell membrane. The enzyme II UlaABC PTS system is involved in ascorbate transport.</text>
</comment>
<dbReference type="Gene3D" id="3.40.930.10">
    <property type="entry name" value="Mannitol-specific EII, Chain A"/>
    <property type="match status" value="1"/>
</dbReference>
<proteinExistence type="predicted"/>
<dbReference type="InterPro" id="IPR002178">
    <property type="entry name" value="PTS_EIIA_type-2_dom"/>
</dbReference>
<evidence type="ECO:0000259" key="11">
    <source>
        <dbReference type="PROSITE" id="PS51094"/>
    </source>
</evidence>
<keyword evidence="6" id="KW-0598">Phosphotransferase system</keyword>
<sequence>MSNVLERIVAKKHYSFINGKDVSWQEAVRLSALPLVEDGSVDSDYYKQIVACIEKHGPYIVMEHNIAMPHTTENPIGAHRTAVGLMICENKIDFGQDTDGEKKEANLLFTLSAVNSDEHMENIAQLMDVFMNYDLIEALGKCHSAEEILEAMKKYQTSEN</sequence>
<comment type="caution">
    <text evidence="12">The sequence shown here is derived from an EMBL/GenBank/DDBJ whole genome shotgun (WGS) entry which is preliminary data.</text>
</comment>
<reference evidence="12 13" key="1">
    <citation type="submission" date="2011-08" db="EMBL/GenBank/DDBJ databases">
        <title>The Genome Sequence of Oribacterium sp. ACB7.</title>
        <authorList>
            <consortium name="The Broad Institute Genome Sequencing Platform"/>
            <person name="Earl A."/>
            <person name="Ward D."/>
            <person name="Feldgarden M."/>
            <person name="Gevers D."/>
            <person name="Sizova M."/>
            <person name="Hazen A."/>
            <person name="Epstein S."/>
            <person name="Young S.K."/>
            <person name="Zeng Q."/>
            <person name="Gargeya S."/>
            <person name="Fitzgerald M."/>
            <person name="Haas B."/>
            <person name="Abouelleil A."/>
            <person name="Alvarado L."/>
            <person name="Arachchi H.M."/>
            <person name="Berlin A."/>
            <person name="Brown A."/>
            <person name="Chapman S.B."/>
            <person name="Chen Z."/>
            <person name="Dunbar C."/>
            <person name="Freedman E."/>
            <person name="Gearin G."/>
            <person name="Gellesch M."/>
            <person name="Goldberg J."/>
            <person name="Griggs A."/>
            <person name="Gujja S."/>
            <person name="Heiman D."/>
            <person name="Howarth C."/>
            <person name="Larson L."/>
            <person name="Lui A."/>
            <person name="MacDonald P.J.P."/>
            <person name="Montmayeur A."/>
            <person name="Murphy C."/>
            <person name="Neiman D."/>
            <person name="Pearson M."/>
            <person name="Priest M."/>
            <person name="Roberts A."/>
            <person name="Saif S."/>
            <person name="Shea T."/>
            <person name="Shenoy N."/>
            <person name="Sisk P."/>
            <person name="Stolte C."/>
            <person name="Sykes S."/>
            <person name="Wortman J."/>
            <person name="Nusbaum C."/>
            <person name="Birren B."/>
        </authorList>
    </citation>
    <scope>NUCLEOTIDE SEQUENCE [LARGE SCALE GENOMIC DNA]</scope>
    <source>
        <strain evidence="12 13">ACB7</strain>
    </source>
</reference>
<name>G9WV66_9FIRM</name>
<dbReference type="Proteomes" id="UP000003527">
    <property type="component" value="Unassembled WGS sequence"/>
</dbReference>
<evidence type="ECO:0000256" key="5">
    <source>
        <dbReference type="ARBA" id="ARBA00022679"/>
    </source>
</evidence>
<keyword evidence="5" id="KW-0808">Transferase</keyword>
<comment type="subcellular location">
    <subcellularLocation>
        <location evidence="1">Cytoplasm</location>
    </subcellularLocation>
</comment>
<feature type="domain" description="PTS EIIA type-2" evidence="11">
    <location>
        <begin position="7"/>
        <end position="155"/>
    </location>
</feature>
<evidence type="ECO:0000256" key="7">
    <source>
        <dbReference type="ARBA" id="ARBA00022777"/>
    </source>
</evidence>
<dbReference type="InterPro" id="IPR051351">
    <property type="entry name" value="Ascorbate-PTS_EIIA_comp"/>
</dbReference>
<accession>G9WV66</accession>
<dbReference type="InterPro" id="IPR016152">
    <property type="entry name" value="PTrfase/Anion_transptr"/>
</dbReference>
<evidence type="ECO:0000256" key="10">
    <source>
        <dbReference type="ARBA" id="ARBA00042072"/>
    </source>
</evidence>
<gene>
    <name evidence="12" type="ORF">HMPREF9624_00800</name>
</gene>
<dbReference type="PANTHER" id="PTHR36203:SF1">
    <property type="entry name" value="ASCORBATE-SPECIFIC PTS SYSTEM EIIA COMPONENT"/>
    <property type="match status" value="1"/>
</dbReference>
<evidence type="ECO:0000256" key="6">
    <source>
        <dbReference type="ARBA" id="ARBA00022683"/>
    </source>
</evidence>
<dbReference type="PANTHER" id="PTHR36203">
    <property type="entry name" value="ASCORBATE-SPECIFIC PTS SYSTEM EIIA COMPONENT"/>
    <property type="match status" value="1"/>
</dbReference>
<protein>
    <recommendedName>
        <fullName evidence="9">Ascorbate-specific PTS system EIIA component</fullName>
    </recommendedName>
    <alternativeName>
        <fullName evidence="10">Ascorbate-specific phosphotransferase enzyme IIA component</fullName>
    </alternativeName>
</protein>
<dbReference type="GO" id="GO:0016301">
    <property type="term" value="F:kinase activity"/>
    <property type="evidence" value="ECO:0007669"/>
    <property type="project" value="UniProtKB-KW"/>
</dbReference>
<dbReference type="RefSeq" id="WP_009536644.1">
    <property type="nucleotide sequence ID" value="NZ_JH414504.1"/>
</dbReference>
<keyword evidence="13" id="KW-1185">Reference proteome</keyword>
<evidence type="ECO:0000313" key="12">
    <source>
        <dbReference type="EMBL" id="EHL11467.1"/>
    </source>
</evidence>
<keyword evidence="4" id="KW-0597">Phosphoprotein</keyword>
<evidence type="ECO:0000256" key="8">
    <source>
        <dbReference type="ARBA" id="ARBA00037387"/>
    </source>
</evidence>
<dbReference type="SUPFAM" id="SSF55804">
    <property type="entry name" value="Phoshotransferase/anion transport protein"/>
    <property type="match status" value="1"/>
</dbReference>
<evidence type="ECO:0000256" key="1">
    <source>
        <dbReference type="ARBA" id="ARBA00004496"/>
    </source>
</evidence>
<dbReference type="HOGENOM" id="CLU_072531_2_0_9"/>
<dbReference type="CDD" id="cd00211">
    <property type="entry name" value="PTS_IIA_fru"/>
    <property type="match status" value="1"/>
</dbReference>
<evidence type="ECO:0000256" key="3">
    <source>
        <dbReference type="ARBA" id="ARBA00022490"/>
    </source>
</evidence>
<keyword evidence="7" id="KW-0418">Kinase</keyword>
<keyword evidence="3" id="KW-0963">Cytoplasm</keyword>
<evidence type="ECO:0000256" key="2">
    <source>
        <dbReference type="ARBA" id="ARBA00022448"/>
    </source>
</evidence>
<dbReference type="AlphaFoldDB" id="G9WV66"/>
<dbReference type="PATRIC" id="fig|796944.3.peg.1526"/>